<feature type="region of interest" description="Disordered" evidence="1">
    <location>
        <begin position="1"/>
        <end position="23"/>
    </location>
</feature>
<reference evidence="2 3" key="1">
    <citation type="submission" date="2017-05" db="EMBL/GenBank/DDBJ databases">
        <authorList>
            <person name="Song R."/>
            <person name="Chenine A.L."/>
            <person name="Ruprecht R.M."/>
        </authorList>
    </citation>
    <scope>NUCLEOTIDE SEQUENCE [LARGE SCALE GENOMIC DNA]</scope>
    <source>
        <strain evidence="2 3">CECT 8489</strain>
    </source>
</reference>
<keyword evidence="3" id="KW-1185">Reference proteome</keyword>
<organism evidence="2 3">
    <name type="scientific">Boseongicola aestuarii</name>
    <dbReference type="NCBI Taxonomy" id="1470561"/>
    <lineage>
        <taxon>Bacteria</taxon>
        <taxon>Pseudomonadati</taxon>
        <taxon>Pseudomonadota</taxon>
        <taxon>Alphaproteobacteria</taxon>
        <taxon>Rhodobacterales</taxon>
        <taxon>Paracoccaceae</taxon>
        <taxon>Boseongicola</taxon>
    </lineage>
</organism>
<evidence type="ECO:0000313" key="2">
    <source>
        <dbReference type="EMBL" id="SMX25758.1"/>
    </source>
</evidence>
<proteinExistence type="predicted"/>
<evidence type="ECO:0000313" key="3">
    <source>
        <dbReference type="Proteomes" id="UP000201838"/>
    </source>
</evidence>
<name>A0A238J4X7_9RHOB</name>
<gene>
    <name evidence="2" type="ORF">BOA8489_03902</name>
</gene>
<sequence>MLDNQTNTEDGALKARKTKTPPNVTKLARLEAMLRRPRGATQEQLENSLEWQPHTIRAAISRLRKSGAEVLLDRSRRTPTYRISGDRT</sequence>
<dbReference type="RefSeq" id="WP_176440381.1">
    <property type="nucleotide sequence ID" value="NZ_FXXQ01000027.1"/>
</dbReference>
<dbReference type="Pfam" id="PF11994">
    <property type="entry name" value="DUF3489"/>
    <property type="match status" value="1"/>
</dbReference>
<dbReference type="Proteomes" id="UP000201838">
    <property type="component" value="Unassembled WGS sequence"/>
</dbReference>
<dbReference type="InterPro" id="IPR021880">
    <property type="entry name" value="DUF3489"/>
</dbReference>
<dbReference type="EMBL" id="FXXQ01000027">
    <property type="protein sequence ID" value="SMX25758.1"/>
    <property type="molecule type" value="Genomic_DNA"/>
</dbReference>
<evidence type="ECO:0008006" key="4">
    <source>
        <dbReference type="Google" id="ProtNLM"/>
    </source>
</evidence>
<dbReference type="AlphaFoldDB" id="A0A238J4X7"/>
<evidence type="ECO:0000256" key="1">
    <source>
        <dbReference type="SAM" id="MobiDB-lite"/>
    </source>
</evidence>
<accession>A0A238J4X7</accession>
<protein>
    <recommendedName>
        <fullName evidence="4">DUF3489 domain-containing protein</fullName>
    </recommendedName>
</protein>